<dbReference type="Gene3D" id="2.60.20.10">
    <property type="entry name" value="Crystallins"/>
    <property type="match status" value="1"/>
</dbReference>
<keyword evidence="3" id="KW-1185">Reference proteome</keyword>
<evidence type="ECO:0000313" key="2">
    <source>
        <dbReference type="EMBL" id="MER7374552.1"/>
    </source>
</evidence>
<dbReference type="SUPFAM" id="SSF49695">
    <property type="entry name" value="gamma-Crystallin-like"/>
    <property type="match status" value="1"/>
</dbReference>
<evidence type="ECO:0000313" key="3">
    <source>
        <dbReference type="Proteomes" id="UP001486207"/>
    </source>
</evidence>
<feature type="signal peptide" evidence="1">
    <location>
        <begin position="1"/>
        <end position="27"/>
    </location>
</feature>
<dbReference type="RefSeq" id="WP_190071414.1">
    <property type="nucleotide sequence ID" value="NZ_BNBM01000007.1"/>
</dbReference>
<comment type="caution">
    <text evidence="2">The sequence shown here is derived from an EMBL/GenBank/DDBJ whole genome shotgun (WGS) entry which is preliminary data.</text>
</comment>
<reference evidence="2 3" key="1">
    <citation type="submission" date="2024-06" db="EMBL/GenBank/DDBJ databases">
        <title>The Natural Products Discovery Center: Release of the First 8490 Sequenced Strains for Exploring Actinobacteria Biosynthetic Diversity.</title>
        <authorList>
            <person name="Kalkreuter E."/>
            <person name="Kautsar S.A."/>
            <person name="Yang D."/>
            <person name="Bader C.D."/>
            <person name="Teijaro C.N."/>
            <person name="Fluegel L."/>
            <person name="Davis C.M."/>
            <person name="Simpson J.R."/>
            <person name="Lauterbach L."/>
            <person name="Steele A.D."/>
            <person name="Gui C."/>
            <person name="Meng S."/>
            <person name="Li G."/>
            <person name="Viehrig K."/>
            <person name="Ye F."/>
            <person name="Su P."/>
            <person name="Kiefer A.F."/>
            <person name="Nichols A."/>
            <person name="Cepeda A.J."/>
            <person name="Yan W."/>
            <person name="Fan B."/>
            <person name="Jiang Y."/>
            <person name="Adhikari A."/>
            <person name="Zheng C.-J."/>
            <person name="Schuster L."/>
            <person name="Cowan T.M."/>
            <person name="Smanski M.J."/>
            <person name="Chevrette M.G."/>
            <person name="De Carvalho L.P.S."/>
            <person name="Shen B."/>
        </authorList>
    </citation>
    <scope>NUCLEOTIDE SEQUENCE [LARGE SCALE GENOMIC DNA]</scope>
    <source>
        <strain evidence="2 3">NPDC000155</strain>
    </source>
</reference>
<feature type="chain" id="PRO_5046121507" evidence="1">
    <location>
        <begin position="28"/>
        <end position="134"/>
    </location>
</feature>
<dbReference type="Proteomes" id="UP001486207">
    <property type="component" value="Unassembled WGS sequence"/>
</dbReference>
<dbReference type="InterPro" id="IPR011024">
    <property type="entry name" value="G_crystallin-like"/>
</dbReference>
<keyword evidence="1" id="KW-0732">Signal</keyword>
<organism evidence="2 3">
    <name type="scientific">Streptomyces lanatus</name>
    <dbReference type="NCBI Taxonomy" id="66900"/>
    <lineage>
        <taxon>Bacteria</taxon>
        <taxon>Bacillati</taxon>
        <taxon>Actinomycetota</taxon>
        <taxon>Actinomycetes</taxon>
        <taxon>Kitasatosporales</taxon>
        <taxon>Streptomycetaceae</taxon>
        <taxon>Streptomyces</taxon>
    </lineage>
</organism>
<dbReference type="EMBL" id="JBEPFB010000007">
    <property type="protein sequence ID" value="MER7374552.1"/>
    <property type="molecule type" value="Genomic_DNA"/>
</dbReference>
<proteinExistence type="predicted"/>
<dbReference type="Pfam" id="PF03995">
    <property type="entry name" value="Inhibitor_I36"/>
    <property type="match status" value="1"/>
</dbReference>
<protein>
    <submittedName>
        <fullName evidence="2">Peptidase inhibitor family I36 protein</fullName>
    </submittedName>
</protein>
<gene>
    <name evidence="2" type="ORF">ABT384_18120</name>
</gene>
<name>A0ABV1XSI6_9ACTN</name>
<evidence type="ECO:0000256" key="1">
    <source>
        <dbReference type="SAM" id="SignalP"/>
    </source>
</evidence>
<accession>A0ABV1XSI6</accession>
<sequence>MTFSRKLAVAFAATAAVFTLGAAPAQAAEGAPASTRALECDTGRLCMFEDQDYTGDQYNWKPTGVNQKHQIDGWNGDNEISSVINRTRYNIKLYDNDDYSGRSICLVPGKYINNLKNWWIFNDKAESAKTVSSC</sequence>